<gene>
    <name evidence="2" type="ORF">KFK09_027607</name>
</gene>
<evidence type="ECO:0000313" key="3">
    <source>
        <dbReference type="Proteomes" id="UP000829196"/>
    </source>
</evidence>
<dbReference type="Proteomes" id="UP000829196">
    <property type="component" value="Unassembled WGS sequence"/>
</dbReference>
<dbReference type="OrthoDB" id="742048at2759"/>
<dbReference type="AlphaFoldDB" id="A0A8T3AAY2"/>
<dbReference type="PANTHER" id="PTHR36000:SF3">
    <property type="entry name" value="EMBRYO DEFECTIVE 1273"/>
    <property type="match status" value="1"/>
</dbReference>
<keyword evidence="1" id="KW-0472">Membrane</keyword>
<accession>A0A8T3AAY2</accession>
<reference evidence="2" key="1">
    <citation type="journal article" date="2022" name="Front. Genet.">
        <title>Chromosome-Scale Assembly of the Dendrobium nobile Genome Provides Insights Into the Molecular Mechanism of the Biosynthesis of the Medicinal Active Ingredient of Dendrobium.</title>
        <authorList>
            <person name="Xu Q."/>
            <person name="Niu S.-C."/>
            <person name="Li K.-L."/>
            <person name="Zheng P.-J."/>
            <person name="Zhang X.-J."/>
            <person name="Jia Y."/>
            <person name="Liu Y."/>
            <person name="Niu Y.-X."/>
            <person name="Yu L.-H."/>
            <person name="Chen D.-F."/>
            <person name="Zhang G.-Q."/>
        </authorList>
    </citation>
    <scope>NUCLEOTIDE SEQUENCE</scope>
    <source>
        <tissue evidence="2">Leaf</tissue>
    </source>
</reference>
<feature type="transmembrane region" description="Helical" evidence="1">
    <location>
        <begin position="255"/>
        <end position="273"/>
    </location>
</feature>
<dbReference type="EMBL" id="JAGYWB010000018">
    <property type="protein sequence ID" value="KAI0493330.1"/>
    <property type="molecule type" value="Genomic_DNA"/>
</dbReference>
<feature type="transmembrane region" description="Helical" evidence="1">
    <location>
        <begin position="196"/>
        <end position="212"/>
    </location>
</feature>
<keyword evidence="3" id="KW-1185">Reference proteome</keyword>
<evidence type="ECO:0000313" key="2">
    <source>
        <dbReference type="EMBL" id="KAI0493330.1"/>
    </source>
</evidence>
<feature type="transmembrane region" description="Helical" evidence="1">
    <location>
        <begin position="233"/>
        <end position="249"/>
    </location>
</feature>
<evidence type="ECO:0000256" key="1">
    <source>
        <dbReference type="SAM" id="Phobius"/>
    </source>
</evidence>
<proteinExistence type="predicted"/>
<comment type="caution">
    <text evidence="2">The sequence shown here is derived from an EMBL/GenBank/DDBJ whole genome shotgun (WGS) entry which is preliminary data.</text>
</comment>
<keyword evidence="1" id="KW-0812">Transmembrane</keyword>
<feature type="transmembrane region" description="Helical" evidence="1">
    <location>
        <begin position="162"/>
        <end position="184"/>
    </location>
</feature>
<organism evidence="2 3">
    <name type="scientific">Dendrobium nobile</name>
    <name type="common">Orchid</name>
    <dbReference type="NCBI Taxonomy" id="94219"/>
    <lineage>
        <taxon>Eukaryota</taxon>
        <taxon>Viridiplantae</taxon>
        <taxon>Streptophyta</taxon>
        <taxon>Embryophyta</taxon>
        <taxon>Tracheophyta</taxon>
        <taxon>Spermatophyta</taxon>
        <taxon>Magnoliopsida</taxon>
        <taxon>Liliopsida</taxon>
        <taxon>Asparagales</taxon>
        <taxon>Orchidaceae</taxon>
        <taxon>Epidendroideae</taxon>
        <taxon>Malaxideae</taxon>
        <taxon>Dendrobiinae</taxon>
        <taxon>Dendrobium</taxon>
    </lineage>
</organism>
<keyword evidence="1" id="KW-1133">Transmembrane helix</keyword>
<sequence length="296" mass="33458">MKFNILALHKDQAQSDKRDGLAFIRDTRVFNRMEEKTMLLWKLLLFKVLKLSKVSIRGESSFFFQGWAFAPPQVNGGPPMVSINYSKRDLLCHSSFTGRARSLYRLVPIACSIKASTGKHIDYLTKFSSYLHNLAGQILDASPQAIKEFPWEKAKLMVEERLLVVGKNALTSSLIALLIFSSVYDALMAVFAGRELVVPLGLFIGVLLADLLNEFCQELFESNVKGGNNMKEVWGIGLFFATLRFIYLRFRIPGWVLFCHIGNGGLMQILWLAKEMKQAKIIQNKEEVDALQLTGD</sequence>
<protein>
    <submittedName>
        <fullName evidence="2">Uncharacterized protein</fullName>
    </submittedName>
</protein>
<dbReference type="PANTHER" id="PTHR36000">
    <property type="entry name" value="DEFECTIVE 1273 PROTEIN, PUTATIVE-RELATED"/>
    <property type="match status" value="1"/>
</dbReference>
<name>A0A8T3AAY2_DENNO</name>